<reference evidence="1 2" key="1">
    <citation type="submission" date="2019-12" db="EMBL/GenBank/DDBJ databases">
        <authorList>
            <person name="Jiao W.-B."/>
            <person name="Schneeberger K."/>
        </authorList>
    </citation>
    <scope>NUCLEOTIDE SEQUENCE [LARGE SCALE GENOMIC DNA]</scope>
    <source>
        <strain evidence="2">cv. C24</strain>
    </source>
</reference>
<dbReference type="Proteomes" id="UP000434276">
    <property type="component" value="Unassembled WGS sequence"/>
</dbReference>
<evidence type="ECO:0000313" key="1">
    <source>
        <dbReference type="EMBL" id="CAA0272879.1"/>
    </source>
</evidence>
<dbReference type="AlphaFoldDB" id="A0A5S9WP99"/>
<dbReference type="EMBL" id="CACSHJ010000087">
    <property type="protein sequence ID" value="CAA0272879.1"/>
    <property type="molecule type" value="Genomic_DNA"/>
</dbReference>
<protein>
    <submittedName>
        <fullName evidence="1">Uncharacterized protein</fullName>
    </submittedName>
</protein>
<name>A0A5S9WP99_ARATH</name>
<organism evidence="1 2">
    <name type="scientific">Arabidopsis thaliana</name>
    <name type="common">Mouse-ear cress</name>
    <dbReference type="NCBI Taxonomy" id="3702"/>
    <lineage>
        <taxon>Eukaryota</taxon>
        <taxon>Viridiplantae</taxon>
        <taxon>Streptophyta</taxon>
        <taxon>Embryophyta</taxon>
        <taxon>Tracheophyta</taxon>
        <taxon>Spermatophyta</taxon>
        <taxon>Magnoliopsida</taxon>
        <taxon>eudicotyledons</taxon>
        <taxon>Gunneridae</taxon>
        <taxon>Pentapetalae</taxon>
        <taxon>rosids</taxon>
        <taxon>malvids</taxon>
        <taxon>Brassicales</taxon>
        <taxon>Brassicaceae</taxon>
        <taxon>Camelineae</taxon>
        <taxon>Arabidopsis</taxon>
    </lineage>
</organism>
<dbReference type="OrthoDB" id="10546727at2759"/>
<accession>A0A5S9WP99</accession>
<gene>
    <name evidence="1" type="ORF">C24_LOCUS3621</name>
</gene>
<dbReference type="ExpressionAtlas" id="A0A5S9WP99">
    <property type="expression patterns" value="baseline and differential"/>
</dbReference>
<evidence type="ECO:0000313" key="2">
    <source>
        <dbReference type="Proteomes" id="UP000434276"/>
    </source>
</evidence>
<proteinExistence type="predicted"/>
<sequence length="109" mass="11793">MWRICSSSSIHVETTSICGSTGSVQSVSCDSSTGSVQPVSNLESTMGSVKSSTSSLCITSQLQAQNSRAEEEEDEEAESRKMLKGIQLSHKMCLLLYMSCFSCQVVRNI</sequence>